<proteinExistence type="predicted"/>
<gene>
    <name evidence="2" type="ORF">PCC6912_27260</name>
</gene>
<evidence type="ECO:0000313" key="2">
    <source>
        <dbReference type="EMBL" id="RUR81857.1"/>
    </source>
</evidence>
<keyword evidence="3" id="KW-1185">Reference proteome</keyword>
<evidence type="ECO:0000313" key="3">
    <source>
        <dbReference type="Proteomes" id="UP000268857"/>
    </source>
</evidence>
<dbReference type="EMBL" id="RSCJ01000009">
    <property type="protein sequence ID" value="RUR81857.1"/>
    <property type="molecule type" value="Genomic_DNA"/>
</dbReference>
<keyword evidence="1" id="KW-0812">Transmembrane</keyword>
<feature type="transmembrane region" description="Helical" evidence="1">
    <location>
        <begin position="6"/>
        <end position="25"/>
    </location>
</feature>
<protein>
    <recommendedName>
        <fullName evidence="4">Glycosyltransferase RgtA/B/C/D-like domain-containing protein</fullName>
    </recommendedName>
</protein>
<dbReference type="AlphaFoldDB" id="A0A433NHK5"/>
<evidence type="ECO:0000256" key="1">
    <source>
        <dbReference type="SAM" id="Phobius"/>
    </source>
</evidence>
<feature type="transmembrane region" description="Helical" evidence="1">
    <location>
        <begin position="116"/>
        <end position="137"/>
    </location>
</feature>
<feature type="transmembrane region" description="Helical" evidence="1">
    <location>
        <begin position="168"/>
        <end position="186"/>
    </location>
</feature>
<evidence type="ECO:0008006" key="4">
    <source>
        <dbReference type="Google" id="ProtNLM"/>
    </source>
</evidence>
<dbReference type="Proteomes" id="UP000268857">
    <property type="component" value="Unassembled WGS sequence"/>
</dbReference>
<feature type="transmembrane region" description="Helical" evidence="1">
    <location>
        <begin position="144"/>
        <end position="162"/>
    </location>
</feature>
<feature type="transmembrane region" description="Helical" evidence="1">
    <location>
        <begin position="210"/>
        <end position="232"/>
    </location>
</feature>
<keyword evidence="1" id="KW-1133">Transmembrane helix</keyword>
<name>A0A433NHK5_CHLFR</name>
<feature type="transmembrane region" description="Helical" evidence="1">
    <location>
        <begin position="40"/>
        <end position="59"/>
    </location>
</feature>
<reference evidence="2 3" key="1">
    <citation type="journal article" date="2019" name="Genome Biol. Evol.">
        <title>Day and night: Metabolic profiles and evolutionary relationships of six axenic non-marine cyanobacteria.</title>
        <authorList>
            <person name="Will S.E."/>
            <person name="Henke P."/>
            <person name="Boedeker C."/>
            <person name="Huang S."/>
            <person name="Brinkmann H."/>
            <person name="Rohde M."/>
            <person name="Jarek M."/>
            <person name="Friedl T."/>
            <person name="Seufert S."/>
            <person name="Schumacher M."/>
            <person name="Overmann J."/>
            <person name="Neumann-Schaal M."/>
            <person name="Petersen J."/>
        </authorList>
    </citation>
    <scope>NUCLEOTIDE SEQUENCE [LARGE SCALE GENOMIC DNA]</scope>
    <source>
        <strain evidence="2 3">PCC 6912</strain>
    </source>
</reference>
<sequence length="354" mass="40797">MVNTNVYIMIIALSLAMTLFIEYVFNQNLRNHYSRNKKNLIFSLAIFSLGLIVSLSQILRVTSVNTPSQAGNTIVVTQFEILINSVKKLAGIITLISRSYIPIPQFLNFQFWNTSIFPPAISLLLSIILLCFAICIFIRKPFVLFLYCSGTFGILLFAYTKIRGVLRHHGHLFILFIACLWLYHYYQNSSWSIPRFKRFTNFWYKQKDKLITSILLTHLFAGIFAFSIDLAYPFSASRDAAKYIINNQLNNNIIIGSKDYIISPLAALLDRKIYYPEINSFGSFIDWGKRKNVKSQEVIEQVNSFVMQTNNQILLILNSPLTIEPPNLQISPLQSFSKTLAGDEKYYLYLVQRK</sequence>
<keyword evidence="1" id="KW-0472">Membrane</keyword>
<accession>A0A433NHK5</accession>
<comment type="caution">
    <text evidence="2">The sequence shown here is derived from an EMBL/GenBank/DDBJ whole genome shotgun (WGS) entry which is preliminary data.</text>
</comment>
<organism evidence="2 3">
    <name type="scientific">Chlorogloeopsis fritschii PCC 6912</name>
    <dbReference type="NCBI Taxonomy" id="211165"/>
    <lineage>
        <taxon>Bacteria</taxon>
        <taxon>Bacillati</taxon>
        <taxon>Cyanobacteriota</taxon>
        <taxon>Cyanophyceae</taxon>
        <taxon>Nostocales</taxon>
        <taxon>Chlorogloeopsidaceae</taxon>
        <taxon>Chlorogloeopsis</taxon>
    </lineage>
</organism>